<dbReference type="Gene3D" id="1.10.357.10">
    <property type="entry name" value="Tetracycline Repressor, domain 2"/>
    <property type="match status" value="1"/>
</dbReference>
<evidence type="ECO:0000256" key="5">
    <source>
        <dbReference type="PROSITE-ProRule" id="PRU00335"/>
    </source>
</evidence>
<dbReference type="InterPro" id="IPR050109">
    <property type="entry name" value="HTH-type_TetR-like_transc_reg"/>
</dbReference>
<dbReference type="SUPFAM" id="SSF46689">
    <property type="entry name" value="Homeodomain-like"/>
    <property type="match status" value="1"/>
</dbReference>
<organism evidence="7 8">
    <name type="scientific">Paenibacillus apii</name>
    <dbReference type="NCBI Taxonomy" id="1850370"/>
    <lineage>
        <taxon>Bacteria</taxon>
        <taxon>Bacillati</taxon>
        <taxon>Bacillota</taxon>
        <taxon>Bacilli</taxon>
        <taxon>Bacillales</taxon>
        <taxon>Paenibacillaceae</taxon>
        <taxon>Paenibacillus</taxon>
    </lineage>
</organism>
<name>A0A6M1PF96_9BACL</name>
<protein>
    <submittedName>
        <fullName evidence="7">TetR/AcrR family transcriptional regulator</fullName>
    </submittedName>
</protein>
<dbReference type="InterPro" id="IPR009057">
    <property type="entry name" value="Homeodomain-like_sf"/>
</dbReference>
<evidence type="ECO:0000256" key="3">
    <source>
        <dbReference type="ARBA" id="ARBA00023125"/>
    </source>
</evidence>
<evidence type="ECO:0000256" key="1">
    <source>
        <dbReference type="ARBA" id="ARBA00022491"/>
    </source>
</evidence>
<accession>A0A6M1PF96</accession>
<evidence type="ECO:0000313" key="7">
    <source>
        <dbReference type="EMBL" id="NGM82099.1"/>
    </source>
</evidence>
<evidence type="ECO:0000313" key="8">
    <source>
        <dbReference type="Proteomes" id="UP000480151"/>
    </source>
</evidence>
<dbReference type="Pfam" id="PF00440">
    <property type="entry name" value="TetR_N"/>
    <property type="match status" value="1"/>
</dbReference>
<dbReference type="SUPFAM" id="SSF48498">
    <property type="entry name" value="Tetracyclin repressor-like, C-terminal domain"/>
    <property type="match status" value="1"/>
</dbReference>
<proteinExistence type="predicted"/>
<comment type="caution">
    <text evidence="7">The sequence shown here is derived from an EMBL/GenBank/DDBJ whole genome shotgun (WGS) entry which is preliminary data.</text>
</comment>
<dbReference type="PANTHER" id="PTHR30055">
    <property type="entry name" value="HTH-TYPE TRANSCRIPTIONAL REGULATOR RUTR"/>
    <property type="match status" value="1"/>
</dbReference>
<reference evidence="7 8" key="1">
    <citation type="submission" date="2020-02" db="EMBL/GenBank/DDBJ databases">
        <authorList>
            <person name="Gao J."/>
            <person name="Sun J."/>
        </authorList>
    </citation>
    <scope>NUCLEOTIDE SEQUENCE [LARGE SCALE GENOMIC DNA]</scope>
    <source>
        <strain evidence="7 8">7124</strain>
    </source>
</reference>
<keyword evidence="3 5" id="KW-0238">DNA-binding</keyword>
<keyword evidence="4" id="KW-0804">Transcription</keyword>
<evidence type="ECO:0000259" key="6">
    <source>
        <dbReference type="PROSITE" id="PS50977"/>
    </source>
</evidence>
<dbReference type="PANTHER" id="PTHR30055:SF175">
    <property type="entry name" value="HTH-TYPE TRANSCRIPTIONAL REPRESSOR KSTR2"/>
    <property type="match status" value="1"/>
</dbReference>
<dbReference type="PRINTS" id="PR00455">
    <property type="entry name" value="HTHTETR"/>
</dbReference>
<dbReference type="EMBL" id="JAAKGU010000002">
    <property type="protein sequence ID" value="NGM82099.1"/>
    <property type="molecule type" value="Genomic_DNA"/>
</dbReference>
<evidence type="ECO:0000256" key="2">
    <source>
        <dbReference type="ARBA" id="ARBA00023015"/>
    </source>
</evidence>
<dbReference type="AlphaFoldDB" id="A0A6M1PF96"/>
<evidence type="ECO:0000256" key="4">
    <source>
        <dbReference type="ARBA" id="ARBA00023163"/>
    </source>
</evidence>
<sequence>MKQRILAEARQEIYKSGFRFTMADMAKRCGLSTKTIYQVYSSKEELILDMVRLAIDELAQSEQSIVSDPKLGTMDKLRALLVLFPRDFQFFDIKRLHELQRYYPNVWSIVDSFLTEQWDGVTQMLAAAQAEGLLEDFNKALFIQLYIGGLYRLMEQSSAGGIAITLRQALDEMVDIMIDGIRKR</sequence>
<feature type="domain" description="HTH tetR-type" evidence="6">
    <location>
        <begin position="1"/>
        <end position="58"/>
    </location>
</feature>
<keyword evidence="1" id="KW-0678">Repressor</keyword>
<dbReference type="InterPro" id="IPR001647">
    <property type="entry name" value="HTH_TetR"/>
</dbReference>
<keyword evidence="2" id="KW-0805">Transcription regulation</keyword>
<dbReference type="GO" id="GO:0003700">
    <property type="term" value="F:DNA-binding transcription factor activity"/>
    <property type="evidence" value="ECO:0007669"/>
    <property type="project" value="TreeGrafter"/>
</dbReference>
<dbReference type="Proteomes" id="UP000480151">
    <property type="component" value="Unassembled WGS sequence"/>
</dbReference>
<feature type="DNA-binding region" description="H-T-H motif" evidence="5">
    <location>
        <begin position="21"/>
        <end position="40"/>
    </location>
</feature>
<dbReference type="PROSITE" id="PS50977">
    <property type="entry name" value="HTH_TETR_2"/>
    <property type="match status" value="1"/>
</dbReference>
<gene>
    <name evidence="7" type="ORF">G5B47_06710</name>
</gene>
<dbReference type="InterPro" id="IPR036271">
    <property type="entry name" value="Tet_transcr_reg_TetR-rel_C_sf"/>
</dbReference>
<dbReference type="GO" id="GO:0000976">
    <property type="term" value="F:transcription cis-regulatory region binding"/>
    <property type="evidence" value="ECO:0007669"/>
    <property type="project" value="TreeGrafter"/>
</dbReference>
<keyword evidence="8" id="KW-1185">Reference proteome</keyword>
<dbReference type="RefSeq" id="WP_165095949.1">
    <property type="nucleotide sequence ID" value="NZ_JAAKGU010000002.1"/>
</dbReference>